<feature type="transmembrane region" description="Helical" evidence="1">
    <location>
        <begin position="480"/>
        <end position="497"/>
    </location>
</feature>
<name>A0ABP7ES36_9STAP</name>
<feature type="transmembrane region" description="Helical" evidence="1">
    <location>
        <begin position="450"/>
        <end position="468"/>
    </location>
</feature>
<evidence type="ECO:0008006" key="4">
    <source>
        <dbReference type="Google" id="ProtNLM"/>
    </source>
</evidence>
<keyword evidence="1" id="KW-1133">Transmembrane helix</keyword>
<feature type="transmembrane region" description="Helical" evidence="1">
    <location>
        <begin position="333"/>
        <end position="354"/>
    </location>
</feature>
<proteinExistence type="predicted"/>
<feature type="transmembrane region" description="Helical" evidence="1">
    <location>
        <begin position="25"/>
        <end position="50"/>
    </location>
</feature>
<reference evidence="3" key="1">
    <citation type="journal article" date="2019" name="Int. J. Syst. Evol. Microbiol.">
        <title>The Global Catalogue of Microorganisms (GCM) 10K type strain sequencing project: providing services to taxonomists for standard genome sequencing and annotation.</title>
        <authorList>
            <consortium name="The Broad Institute Genomics Platform"/>
            <consortium name="The Broad Institute Genome Sequencing Center for Infectious Disease"/>
            <person name="Wu L."/>
            <person name="Ma J."/>
        </authorList>
    </citation>
    <scope>NUCLEOTIDE SEQUENCE [LARGE SCALE GENOMIC DNA]</scope>
    <source>
        <strain evidence="3">JCM 16981</strain>
    </source>
</reference>
<feature type="transmembrane region" description="Helical" evidence="1">
    <location>
        <begin position="147"/>
        <end position="168"/>
    </location>
</feature>
<feature type="transmembrane region" description="Helical" evidence="1">
    <location>
        <begin position="405"/>
        <end position="429"/>
    </location>
</feature>
<dbReference type="Proteomes" id="UP001500920">
    <property type="component" value="Unassembled WGS sequence"/>
</dbReference>
<feature type="transmembrane region" description="Helical" evidence="1">
    <location>
        <begin position="375"/>
        <end position="399"/>
    </location>
</feature>
<dbReference type="RefSeq" id="WP_344702527.1">
    <property type="nucleotide sequence ID" value="NZ_BAABCK010000022.1"/>
</dbReference>
<accession>A0ABP7ES36</accession>
<sequence length="514" mass="56587">MIRLILKTEMRSAFNYWKSMGETKVILYIIMALLFMLLPLPLLGSLLFTLTLSLKTDHLSSYIMILSLAAIVILTLLSIHFIIKDMILSANVPMYLSFPISAGELFWAKFIKHAFLHAAIILMPIGMIVGVALAIRFEEWMLLVNSAVYFLAVGVVITSLAYLCTFLTAHILPVKKVSGVLSFVGAASFILVYLAFFALGDSIEGWTKSMPGSPVSFDGFLYGFDGLKSIIVILSLVGLAVVMAKSASHVTRRAMVRGWNFYGHSGKKMKSGTKHEQVMHPIVTLMRKDLKVTMRDFKELAVLLPYYLLPLFLIYISGFSKQTEAGTLDMTDILISAVGGTLVMSLFVGAYNTARDAEHFAMLKALPLKGSSIAVSKYLFTLLTTVPVMMAAFTVVWYLSPATPADLVLLIIMIWLSALVAVPIGMMIGSKNPVVSYRNPRKRLDTLSNVMISFSLVVVLMLTGVATGLMDGSTGVDRQVLVAGSLILPAVVSIWLLRKVAERYDKGFKITYKE</sequence>
<keyword evidence="1" id="KW-0812">Transmembrane</keyword>
<evidence type="ECO:0000313" key="3">
    <source>
        <dbReference type="Proteomes" id="UP001500920"/>
    </source>
</evidence>
<feature type="transmembrane region" description="Helical" evidence="1">
    <location>
        <begin position="62"/>
        <end position="83"/>
    </location>
</feature>
<feature type="transmembrane region" description="Helical" evidence="1">
    <location>
        <begin position="220"/>
        <end position="244"/>
    </location>
</feature>
<evidence type="ECO:0000256" key="1">
    <source>
        <dbReference type="SAM" id="Phobius"/>
    </source>
</evidence>
<protein>
    <recommendedName>
        <fullName evidence="4">ABC transporter permease</fullName>
    </recommendedName>
</protein>
<feature type="transmembrane region" description="Helical" evidence="1">
    <location>
        <begin position="300"/>
        <end position="318"/>
    </location>
</feature>
<organism evidence="2 3">
    <name type="scientific">Salinicoccus jeotgali</name>
    <dbReference type="NCBI Taxonomy" id="381634"/>
    <lineage>
        <taxon>Bacteria</taxon>
        <taxon>Bacillati</taxon>
        <taxon>Bacillota</taxon>
        <taxon>Bacilli</taxon>
        <taxon>Bacillales</taxon>
        <taxon>Staphylococcaceae</taxon>
        <taxon>Salinicoccus</taxon>
    </lineage>
</organism>
<evidence type="ECO:0000313" key="2">
    <source>
        <dbReference type="EMBL" id="GAA3723743.1"/>
    </source>
</evidence>
<keyword evidence="1" id="KW-0472">Membrane</keyword>
<comment type="caution">
    <text evidence="2">The sequence shown here is derived from an EMBL/GenBank/DDBJ whole genome shotgun (WGS) entry which is preliminary data.</text>
</comment>
<dbReference type="EMBL" id="BAABCK010000022">
    <property type="protein sequence ID" value="GAA3723743.1"/>
    <property type="molecule type" value="Genomic_DNA"/>
</dbReference>
<feature type="transmembrane region" description="Helical" evidence="1">
    <location>
        <begin position="180"/>
        <end position="200"/>
    </location>
</feature>
<gene>
    <name evidence="2" type="ORF">GCM10022378_12270</name>
</gene>
<feature type="transmembrane region" description="Helical" evidence="1">
    <location>
        <begin position="114"/>
        <end position="135"/>
    </location>
</feature>
<keyword evidence="3" id="KW-1185">Reference proteome</keyword>